<evidence type="ECO:0000256" key="4">
    <source>
        <dbReference type="ARBA" id="ARBA00022825"/>
    </source>
</evidence>
<dbReference type="OrthoDB" id="9790784at2"/>
<keyword evidence="2 5" id="KW-0645">Protease</keyword>
<dbReference type="GO" id="GO:0006508">
    <property type="term" value="P:proteolysis"/>
    <property type="evidence" value="ECO:0007669"/>
    <property type="project" value="UniProtKB-KW"/>
</dbReference>
<dbReference type="InterPro" id="IPR000209">
    <property type="entry name" value="Peptidase_S8/S53_dom"/>
</dbReference>
<feature type="active site" description="Charge relay system" evidence="5">
    <location>
        <position position="49"/>
    </location>
</feature>
<comment type="caution">
    <text evidence="7">The sequence shown here is derived from an EMBL/GenBank/DDBJ whole genome shotgun (WGS) entry which is preliminary data.</text>
</comment>
<dbReference type="InterPro" id="IPR036852">
    <property type="entry name" value="Peptidase_S8/S53_dom_sf"/>
</dbReference>
<evidence type="ECO:0000313" key="8">
    <source>
        <dbReference type="Proteomes" id="UP000283469"/>
    </source>
</evidence>
<dbReference type="PROSITE" id="PS51892">
    <property type="entry name" value="SUBTILASE"/>
    <property type="match status" value="1"/>
</dbReference>
<keyword evidence="3 5" id="KW-0378">Hydrolase</keyword>
<dbReference type="Pfam" id="PF00082">
    <property type="entry name" value="Peptidase_S8"/>
    <property type="match status" value="1"/>
</dbReference>
<keyword evidence="4 5" id="KW-0720">Serine protease</keyword>
<dbReference type="PANTHER" id="PTHR43806">
    <property type="entry name" value="PEPTIDASE S8"/>
    <property type="match status" value="1"/>
</dbReference>
<evidence type="ECO:0000256" key="5">
    <source>
        <dbReference type="PROSITE-ProRule" id="PRU01240"/>
    </source>
</evidence>
<dbReference type="AlphaFoldDB" id="A0A418YPK9"/>
<proteinExistence type="inferred from homology"/>
<organism evidence="7 8">
    <name type="scientific">Sphingobium terrigena</name>
    <dbReference type="NCBI Taxonomy" id="2304063"/>
    <lineage>
        <taxon>Bacteria</taxon>
        <taxon>Pseudomonadati</taxon>
        <taxon>Pseudomonadota</taxon>
        <taxon>Alphaproteobacteria</taxon>
        <taxon>Sphingomonadales</taxon>
        <taxon>Sphingomonadaceae</taxon>
        <taxon>Sphingobium</taxon>
    </lineage>
</organism>
<evidence type="ECO:0000259" key="6">
    <source>
        <dbReference type="Pfam" id="PF00082"/>
    </source>
</evidence>
<feature type="active site" description="Charge relay system" evidence="5">
    <location>
        <position position="189"/>
    </location>
</feature>
<dbReference type="PRINTS" id="PR00723">
    <property type="entry name" value="SUBTILISIN"/>
</dbReference>
<dbReference type="InterPro" id="IPR015500">
    <property type="entry name" value="Peptidase_S8_subtilisin-rel"/>
</dbReference>
<evidence type="ECO:0000313" key="7">
    <source>
        <dbReference type="EMBL" id="RJG53306.1"/>
    </source>
</evidence>
<protein>
    <recommendedName>
        <fullName evidence="6">Peptidase S8/S53 domain-containing protein</fullName>
    </recommendedName>
</protein>
<feature type="active site" description="Charge relay system" evidence="5">
    <location>
        <position position="11"/>
    </location>
</feature>
<dbReference type="InterPro" id="IPR023827">
    <property type="entry name" value="Peptidase_S8_Asp-AS"/>
</dbReference>
<evidence type="ECO:0000256" key="2">
    <source>
        <dbReference type="ARBA" id="ARBA00022670"/>
    </source>
</evidence>
<dbReference type="PANTHER" id="PTHR43806:SF11">
    <property type="entry name" value="CEREVISIN-RELATED"/>
    <property type="match status" value="1"/>
</dbReference>
<keyword evidence="8" id="KW-1185">Reference proteome</keyword>
<sequence length="224" mass="23411">MPDPVRIAIIDSGVHPDHPHIDAARLLPGCAVARDGGVSEGDTLDSLGHGTAVTAAIMEQAPDALCLPIRVFHEALRASARALVSAIDRAVEARVDMINLSLGTINPAHGAALAAAVARAEIAGVLIVAARDVDGQLCYPGSLDGVWGVSLDWDCPRETYVERGGIIHASGHPRPIPGVEQRRNLYGVSFAVANVSGIIARERQAMPNPATRSTIQKQPIAPTA</sequence>
<comment type="similarity">
    <text evidence="1 5">Belongs to the peptidase S8 family.</text>
</comment>
<dbReference type="Proteomes" id="UP000283469">
    <property type="component" value="Unassembled WGS sequence"/>
</dbReference>
<accession>A0A418YPK9</accession>
<dbReference type="GO" id="GO:0004252">
    <property type="term" value="F:serine-type endopeptidase activity"/>
    <property type="evidence" value="ECO:0007669"/>
    <property type="project" value="UniProtKB-UniRule"/>
</dbReference>
<evidence type="ECO:0000256" key="1">
    <source>
        <dbReference type="ARBA" id="ARBA00011073"/>
    </source>
</evidence>
<dbReference type="EMBL" id="QVRA01000017">
    <property type="protein sequence ID" value="RJG53306.1"/>
    <property type="molecule type" value="Genomic_DNA"/>
</dbReference>
<dbReference type="InterPro" id="IPR050131">
    <property type="entry name" value="Peptidase_S8_subtilisin-like"/>
</dbReference>
<reference evidence="7 8" key="1">
    <citation type="submission" date="2018-08" db="EMBL/GenBank/DDBJ databases">
        <title>Sphingobium sp. EO9.</title>
        <authorList>
            <person name="Park Y."/>
            <person name="Kim K.H."/>
            <person name="Jeon C.O."/>
        </authorList>
    </citation>
    <scope>NUCLEOTIDE SEQUENCE [LARGE SCALE GENOMIC DNA]</scope>
    <source>
        <strain evidence="7 8">EO9</strain>
    </source>
</reference>
<dbReference type="SUPFAM" id="SSF52743">
    <property type="entry name" value="Subtilisin-like"/>
    <property type="match status" value="1"/>
</dbReference>
<gene>
    <name evidence="7" type="ORF">D0Z70_16770</name>
</gene>
<evidence type="ECO:0000256" key="3">
    <source>
        <dbReference type="ARBA" id="ARBA00022801"/>
    </source>
</evidence>
<dbReference type="PROSITE" id="PS00136">
    <property type="entry name" value="SUBTILASE_ASP"/>
    <property type="match status" value="1"/>
</dbReference>
<name>A0A418YPK9_9SPHN</name>
<dbReference type="Gene3D" id="3.40.50.200">
    <property type="entry name" value="Peptidase S8/S53 domain"/>
    <property type="match status" value="1"/>
</dbReference>
<feature type="domain" description="Peptidase S8/S53" evidence="6">
    <location>
        <begin position="5"/>
        <end position="130"/>
    </location>
</feature>